<evidence type="ECO:0000256" key="2">
    <source>
        <dbReference type="ARBA" id="ARBA00011233"/>
    </source>
</evidence>
<dbReference type="InterPro" id="IPR050298">
    <property type="entry name" value="Gram-neg_bact_OMP"/>
</dbReference>
<reference evidence="13 14" key="1">
    <citation type="submission" date="2018-05" db="EMBL/GenBank/DDBJ databases">
        <title>Genomic Encyclopedia of Type Strains, Phase IV (KMG-V): Genome sequencing to study the core and pangenomes of soil and plant-associated prokaryotes.</title>
        <authorList>
            <person name="Whitman W."/>
        </authorList>
    </citation>
    <scope>NUCLEOTIDE SEQUENCE [LARGE SCALE GENOMIC DNA]</scope>
    <source>
        <strain evidence="13 14">SCZa-39</strain>
    </source>
</reference>
<keyword evidence="3" id="KW-0813">Transport</keyword>
<keyword evidence="7" id="KW-0406">Ion transport</keyword>
<dbReference type="SUPFAM" id="SSF56935">
    <property type="entry name" value="Porins"/>
    <property type="match status" value="1"/>
</dbReference>
<protein>
    <submittedName>
        <fullName evidence="13">Porin</fullName>
    </submittedName>
</protein>
<evidence type="ECO:0000256" key="8">
    <source>
        <dbReference type="ARBA" id="ARBA00023114"/>
    </source>
</evidence>
<dbReference type="InterPro" id="IPR033900">
    <property type="entry name" value="Gram_neg_porin_domain"/>
</dbReference>
<gene>
    <name evidence="13" type="ORF">C7402_10471</name>
</gene>
<dbReference type="RefSeq" id="WP_116610513.1">
    <property type="nucleotide sequence ID" value="NZ_CAJZAT010000204.1"/>
</dbReference>
<evidence type="ECO:0000256" key="4">
    <source>
        <dbReference type="ARBA" id="ARBA00022452"/>
    </source>
</evidence>
<evidence type="ECO:0000256" key="3">
    <source>
        <dbReference type="ARBA" id="ARBA00022448"/>
    </source>
</evidence>
<evidence type="ECO:0000256" key="10">
    <source>
        <dbReference type="ARBA" id="ARBA00023237"/>
    </source>
</evidence>
<dbReference type="Pfam" id="PF13609">
    <property type="entry name" value="Porin_4"/>
    <property type="match status" value="1"/>
</dbReference>
<comment type="subcellular location">
    <subcellularLocation>
        <location evidence="1">Cell outer membrane</location>
        <topology evidence="1">Multi-pass membrane protein</topology>
    </subcellularLocation>
</comment>
<evidence type="ECO:0000256" key="11">
    <source>
        <dbReference type="SAM" id="SignalP"/>
    </source>
</evidence>
<accession>A0ABX5KU63</accession>
<dbReference type="Gene3D" id="2.40.160.10">
    <property type="entry name" value="Porin"/>
    <property type="match status" value="1"/>
</dbReference>
<evidence type="ECO:0000313" key="14">
    <source>
        <dbReference type="Proteomes" id="UP000245712"/>
    </source>
</evidence>
<evidence type="ECO:0000256" key="5">
    <source>
        <dbReference type="ARBA" id="ARBA00022692"/>
    </source>
</evidence>
<keyword evidence="9" id="KW-0472">Membrane</keyword>
<comment type="caution">
    <text evidence="13">The sequence shown here is derived from an EMBL/GenBank/DDBJ whole genome shotgun (WGS) entry which is preliminary data.</text>
</comment>
<organism evidence="13 14">
    <name type="scientific">Paraburkholderia unamae</name>
    <dbReference type="NCBI Taxonomy" id="219649"/>
    <lineage>
        <taxon>Bacteria</taxon>
        <taxon>Pseudomonadati</taxon>
        <taxon>Pseudomonadota</taxon>
        <taxon>Betaproteobacteria</taxon>
        <taxon>Burkholderiales</taxon>
        <taxon>Burkholderiaceae</taxon>
        <taxon>Paraburkholderia</taxon>
    </lineage>
</organism>
<dbReference type="EMBL" id="QEOB01000004">
    <property type="protein sequence ID" value="PVX84828.1"/>
    <property type="molecule type" value="Genomic_DNA"/>
</dbReference>
<name>A0ABX5KU63_9BURK</name>
<dbReference type="CDD" id="cd00342">
    <property type="entry name" value="gram_neg_porins"/>
    <property type="match status" value="1"/>
</dbReference>
<evidence type="ECO:0000256" key="1">
    <source>
        <dbReference type="ARBA" id="ARBA00004571"/>
    </source>
</evidence>
<sequence>MKYRQTAVLLATGLGFALAGQARAQDTVLLYGLIDEGFLFNANAKSDRQYQLASGNLQGSRFGLRGAHDLGAGWSTIFILENGFNLNNGALGQGGNLFGRTALVGVNGPVGSLTLGRQYELVGEYIGGYTSANAMSQRVGVGQWASAYGAHPGDVDNLDATNRLNNAIKYVSPAFSGFNVAGMYSFGGVAGSVSQNQGWSFAGAYNGGALSAGVAITHVDSPNYAFFGNNPASNTATSANASNMSSPVYSGYASAGSQQILAAGATYVFGKATVSAVYSNVRFNDVGAVGGAGLNPGNLHGAAVFNIGEINATYRVSTPLQLGVAYHYTHAKSPNDVSARYHQLNFAADYGLSKRTDLYAALIYQLARGIDSTDKPAVAAVYAITPSASDHQLAALVGVRHKF</sequence>
<dbReference type="Proteomes" id="UP000245712">
    <property type="component" value="Unassembled WGS sequence"/>
</dbReference>
<evidence type="ECO:0000256" key="9">
    <source>
        <dbReference type="ARBA" id="ARBA00023136"/>
    </source>
</evidence>
<evidence type="ECO:0000256" key="6">
    <source>
        <dbReference type="ARBA" id="ARBA00022729"/>
    </source>
</evidence>
<comment type="subunit">
    <text evidence="2">Homotrimer.</text>
</comment>
<feature type="chain" id="PRO_5047348327" evidence="11">
    <location>
        <begin position="25"/>
        <end position="403"/>
    </location>
</feature>
<evidence type="ECO:0000313" key="13">
    <source>
        <dbReference type="EMBL" id="PVX84828.1"/>
    </source>
</evidence>
<keyword evidence="14" id="KW-1185">Reference proteome</keyword>
<keyword evidence="6 11" id="KW-0732">Signal</keyword>
<keyword evidence="4" id="KW-1134">Transmembrane beta strand</keyword>
<dbReference type="InterPro" id="IPR023614">
    <property type="entry name" value="Porin_dom_sf"/>
</dbReference>
<keyword evidence="10" id="KW-0998">Cell outer membrane</keyword>
<keyword evidence="8" id="KW-0626">Porin</keyword>
<feature type="domain" description="Porin" evidence="12">
    <location>
        <begin position="15"/>
        <end position="363"/>
    </location>
</feature>
<evidence type="ECO:0000256" key="7">
    <source>
        <dbReference type="ARBA" id="ARBA00023065"/>
    </source>
</evidence>
<evidence type="ECO:0000259" key="12">
    <source>
        <dbReference type="Pfam" id="PF13609"/>
    </source>
</evidence>
<keyword evidence="5" id="KW-0812">Transmembrane</keyword>
<dbReference type="PANTHER" id="PTHR34501">
    <property type="entry name" value="PROTEIN YDDL-RELATED"/>
    <property type="match status" value="1"/>
</dbReference>
<proteinExistence type="predicted"/>
<feature type="signal peptide" evidence="11">
    <location>
        <begin position="1"/>
        <end position="24"/>
    </location>
</feature>
<dbReference type="PANTHER" id="PTHR34501:SF9">
    <property type="entry name" value="MAJOR OUTER MEMBRANE PROTEIN P.IA"/>
    <property type="match status" value="1"/>
</dbReference>